<name>A0A0R3JSH5_CALMK</name>
<keyword evidence="4 8" id="KW-0489">Methyltransferase</keyword>
<dbReference type="Gene3D" id="3.40.1010.10">
    <property type="entry name" value="Cobalt-precorrin-4 Transmethylase, Domain 1"/>
    <property type="match status" value="1"/>
</dbReference>
<dbReference type="OrthoDB" id="9815856at2"/>
<proteinExistence type="inferred from homology"/>
<dbReference type="GO" id="GO:0032259">
    <property type="term" value="P:methylation"/>
    <property type="evidence" value="ECO:0007669"/>
    <property type="project" value="UniProtKB-KW"/>
</dbReference>
<dbReference type="NCBIfam" id="TIGR01465">
    <property type="entry name" value="cobM_cbiF"/>
    <property type="match status" value="1"/>
</dbReference>
<dbReference type="GO" id="GO:0009236">
    <property type="term" value="P:cobalamin biosynthetic process"/>
    <property type="evidence" value="ECO:0007669"/>
    <property type="project" value="UniProtKB-UniPathway"/>
</dbReference>
<dbReference type="CDD" id="cd11641">
    <property type="entry name" value="Precorrin-4_C11-MT"/>
    <property type="match status" value="1"/>
</dbReference>
<dbReference type="InterPro" id="IPR035996">
    <property type="entry name" value="4pyrrol_Methylase_sf"/>
</dbReference>
<dbReference type="InterPro" id="IPR006362">
    <property type="entry name" value="Cbl_synth_CobM/CibF"/>
</dbReference>
<dbReference type="PANTHER" id="PTHR45790">
    <property type="entry name" value="SIROHEME SYNTHASE-RELATED"/>
    <property type="match status" value="1"/>
</dbReference>
<dbReference type="InterPro" id="IPR050161">
    <property type="entry name" value="Siro_Cobalamin_biosynth"/>
</dbReference>
<dbReference type="PANTHER" id="PTHR45790:SF4">
    <property type="entry name" value="COBALT-PRECORRIN-4 C(11)-METHYLTRANSFERASE"/>
    <property type="match status" value="1"/>
</dbReference>
<comment type="pathway">
    <text evidence="1">Cofactor biosynthesis; adenosylcobalamin biosynthesis.</text>
</comment>
<gene>
    <name evidence="8" type="primary">cbiF</name>
    <name evidence="8" type="ORF">ABG79_02288</name>
</gene>
<accession>A0A0R3JSH5</accession>
<reference evidence="8 9" key="1">
    <citation type="submission" date="2015-09" db="EMBL/GenBank/DDBJ databases">
        <title>Draft genome sequence of a Caloramator mitchellensis, a moderate thermophile from the Great Artesian Basin of Australia.</title>
        <authorList>
            <person name="Patel B.K."/>
        </authorList>
    </citation>
    <scope>NUCLEOTIDE SEQUENCE [LARGE SCALE GENOMIC DNA]</scope>
    <source>
        <strain evidence="8 9">VF08</strain>
    </source>
</reference>
<dbReference type="EMBL" id="LKHP01000020">
    <property type="protein sequence ID" value="KRQ85914.1"/>
    <property type="molecule type" value="Genomic_DNA"/>
</dbReference>
<keyword evidence="9" id="KW-1185">Reference proteome</keyword>
<evidence type="ECO:0000256" key="1">
    <source>
        <dbReference type="ARBA" id="ARBA00004953"/>
    </source>
</evidence>
<dbReference type="InterPro" id="IPR003043">
    <property type="entry name" value="Uropor_MeTrfase_CS"/>
</dbReference>
<dbReference type="Gene3D" id="3.30.950.10">
    <property type="entry name" value="Methyltransferase, Cobalt-precorrin-4 Transmethylase, Domain 2"/>
    <property type="match status" value="1"/>
</dbReference>
<dbReference type="InterPro" id="IPR014776">
    <property type="entry name" value="4pyrrole_Mease_sub2"/>
</dbReference>
<evidence type="ECO:0000256" key="3">
    <source>
        <dbReference type="ARBA" id="ARBA00022573"/>
    </source>
</evidence>
<comment type="caution">
    <text evidence="8">The sequence shown here is derived from an EMBL/GenBank/DDBJ whole genome shotgun (WGS) entry which is preliminary data.</text>
</comment>
<dbReference type="RefSeq" id="WP_057979570.1">
    <property type="nucleotide sequence ID" value="NZ_LKHP01000020.1"/>
</dbReference>
<evidence type="ECO:0000256" key="4">
    <source>
        <dbReference type="ARBA" id="ARBA00022603"/>
    </source>
</evidence>
<keyword evidence="6" id="KW-0949">S-adenosyl-L-methionine</keyword>
<dbReference type="STRING" id="908809.ABG79_02288"/>
<protein>
    <submittedName>
        <fullName evidence="8">Cobalt-precorrin-4 C(11)-methyltransferase</fullName>
        <ecNumber evidence="8">2.1.1.271</ecNumber>
    </submittedName>
</protein>
<dbReference type="GO" id="GO:0046026">
    <property type="term" value="F:precorrin-4 C11-methyltransferase activity"/>
    <property type="evidence" value="ECO:0007669"/>
    <property type="project" value="InterPro"/>
</dbReference>
<dbReference type="EC" id="2.1.1.271" evidence="8"/>
<dbReference type="PROSITE" id="PS00839">
    <property type="entry name" value="SUMT_1"/>
    <property type="match status" value="1"/>
</dbReference>
<organism evidence="8 9">
    <name type="scientific">Caloramator mitchellensis</name>
    <dbReference type="NCBI Taxonomy" id="908809"/>
    <lineage>
        <taxon>Bacteria</taxon>
        <taxon>Bacillati</taxon>
        <taxon>Bacillota</taxon>
        <taxon>Clostridia</taxon>
        <taxon>Eubacteriales</taxon>
        <taxon>Clostridiaceae</taxon>
        <taxon>Caloramator</taxon>
    </lineage>
</organism>
<evidence type="ECO:0000313" key="8">
    <source>
        <dbReference type="EMBL" id="KRQ85914.1"/>
    </source>
</evidence>
<dbReference type="UniPathway" id="UPA00148"/>
<dbReference type="SUPFAM" id="SSF53790">
    <property type="entry name" value="Tetrapyrrole methylase"/>
    <property type="match status" value="1"/>
</dbReference>
<evidence type="ECO:0000259" key="7">
    <source>
        <dbReference type="Pfam" id="PF00590"/>
    </source>
</evidence>
<dbReference type="InterPro" id="IPR000878">
    <property type="entry name" value="4pyrrol_Mease"/>
</dbReference>
<evidence type="ECO:0000256" key="6">
    <source>
        <dbReference type="ARBA" id="ARBA00022691"/>
    </source>
</evidence>
<comment type="similarity">
    <text evidence="2">Belongs to the precorrin methyltransferase family.</text>
</comment>
<dbReference type="Proteomes" id="UP000052015">
    <property type="component" value="Unassembled WGS sequence"/>
</dbReference>
<dbReference type="Pfam" id="PF00590">
    <property type="entry name" value="TP_methylase"/>
    <property type="match status" value="1"/>
</dbReference>
<dbReference type="InterPro" id="IPR014777">
    <property type="entry name" value="4pyrrole_Mease_sub1"/>
</dbReference>
<sequence length="250" mass="27764">MVYFIGAGPGDVDLITVKGRKVLEGADVVIYAGSLVSKEHLNFCKEGAIFIDSAPLTLDEIIEKIKKYNDDDKIIVRLHTGDPTIYGAIMEQMVELDKLGIKYEVIPGVSSFTASCAALKREFTVPEISQSIIITRLSGRTPVPESEDLELLARHRTAMAIFLSVQNIEEVVEKLIRGYGDENTPVAVVYKATWRDEKIITGTLKDISDKVREVGIKSTAQILVGNFLNLSSKSLLYSKDFQHAFREAKR</sequence>
<dbReference type="PATRIC" id="fig|908809.3.peg.2275"/>
<dbReference type="AlphaFoldDB" id="A0A0R3JSH5"/>
<evidence type="ECO:0000256" key="5">
    <source>
        <dbReference type="ARBA" id="ARBA00022679"/>
    </source>
</evidence>
<keyword evidence="5 8" id="KW-0808">Transferase</keyword>
<evidence type="ECO:0000313" key="9">
    <source>
        <dbReference type="Proteomes" id="UP000052015"/>
    </source>
</evidence>
<keyword evidence="3" id="KW-0169">Cobalamin biosynthesis</keyword>
<evidence type="ECO:0000256" key="2">
    <source>
        <dbReference type="ARBA" id="ARBA00005879"/>
    </source>
</evidence>
<feature type="domain" description="Tetrapyrrole methylase" evidence="7">
    <location>
        <begin position="1"/>
        <end position="207"/>
    </location>
</feature>